<dbReference type="PANTHER" id="PTHR34348">
    <property type="entry name" value="SURFEIT LOCUS PROTEIN 2"/>
    <property type="match status" value="1"/>
</dbReference>
<evidence type="ECO:0000256" key="1">
    <source>
        <dbReference type="SAM" id="MobiDB-lite"/>
    </source>
</evidence>
<evidence type="ECO:0000313" key="2">
    <source>
        <dbReference type="EMBL" id="CAK8690743.1"/>
    </source>
</evidence>
<evidence type="ECO:0008006" key="4">
    <source>
        <dbReference type="Google" id="ProtNLM"/>
    </source>
</evidence>
<comment type="caution">
    <text evidence="2">The sequence shown here is derived from an EMBL/GenBank/DDBJ whole genome shotgun (WGS) entry which is preliminary data.</text>
</comment>
<proteinExistence type="predicted"/>
<sequence>MTSAEGNEIPVELEQILKDNTGLKLVENGRIKCLLTGHEMVCRKHVIEQHIEGKKYLRMSKGINKQFSLIAHEPHLVPSIKKGHEHQLFCTLTLRHVNKIPQHIERHVNGKKFLRAKARWEDCQKSGEKFVPTPMLNRQNKDFVAKEDAEGTNEVLDGDISEADSFSDLYPEKYFEKLRLSSSDEENAMKVAKPKLKKKKKLRKTVNSSTSKKKPMINKRKIASKESLVAKKQCLEKPKSKKSKLKPNLIVNGI</sequence>
<dbReference type="PANTHER" id="PTHR34348:SF1">
    <property type="entry name" value="SURFEIT LOCUS PROTEIN 2"/>
    <property type="match status" value="1"/>
</dbReference>
<dbReference type="InterPro" id="IPR008833">
    <property type="entry name" value="Surf2"/>
</dbReference>
<dbReference type="EMBL" id="CAWYQH010000119">
    <property type="protein sequence ID" value="CAK8690743.1"/>
    <property type="molecule type" value="Genomic_DNA"/>
</dbReference>
<accession>A0ABP0GG33</accession>
<protein>
    <recommendedName>
        <fullName evidence="4">Surfeit locus protein 2</fullName>
    </recommendedName>
</protein>
<name>A0ABP0GG33_CLALP</name>
<reference evidence="2 3" key="1">
    <citation type="submission" date="2024-02" db="EMBL/GenBank/DDBJ databases">
        <authorList>
            <person name="Daric V."/>
            <person name="Darras S."/>
        </authorList>
    </citation>
    <scope>NUCLEOTIDE SEQUENCE [LARGE SCALE GENOMIC DNA]</scope>
</reference>
<dbReference type="Proteomes" id="UP001642483">
    <property type="component" value="Unassembled WGS sequence"/>
</dbReference>
<gene>
    <name evidence="2" type="ORF">CVLEPA_LOCUS23319</name>
</gene>
<organism evidence="2 3">
    <name type="scientific">Clavelina lepadiformis</name>
    <name type="common">Light-bulb sea squirt</name>
    <name type="synonym">Ascidia lepadiformis</name>
    <dbReference type="NCBI Taxonomy" id="159417"/>
    <lineage>
        <taxon>Eukaryota</taxon>
        <taxon>Metazoa</taxon>
        <taxon>Chordata</taxon>
        <taxon>Tunicata</taxon>
        <taxon>Ascidiacea</taxon>
        <taxon>Aplousobranchia</taxon>
        <taxon>Clavelinidae</taxon>
        <taxon>Clavelina</taxon>
    </lineage>
</organism>
<evidence type="ECO:0000313" key="3">
    <source>
        <dbReference type="Proteomes" id="UP001642483"/>
    </source>
</evidence>
<feature type="compositionally biased region" description="Basic residues" evidence="1">
    <location>
        <begin position="211"/>
        <end position="222"/>
    </location>
</feature>
<keyword evidence="3" id="KW-1185">Reference proteome</keyword>
<dbReference type="Pfam" id="PF05477">
    <property type="entry name" value="SURF2"/>
    <property type="match status" value="1"/>
</dbReference>
<feature type="region of interest" description="Disordered" evidence="1">
    <location>
        <begin position="199"/>
        <end position="223"/>
    </location>
</feature>